<dbReference type="GO" id="GO:0071011">
    <property type="term" value="C:precatalytic spliceosome"/>
    <property type="evidence" value="ECO:0007669"/>
    <property type="project" value="TreeGrafter"/>
</dbReference>
<feature type="compositionally biased region" description="Low complexity" evidence="6">
    <location>
        <begin position="101"/>
        <end position="130"/>
    </location>
</feature>
<reference evidence="8" key="1">
    <citation type="journal article" date="2020" name="Fungal Divers.">
        <title>Resolving the Mortierellaceae phylogeny through synthesis of multi-gene phylogenetics and phylogenomics.</title>
        <authorList>
            <person name="Vandepol N."/>
            <person name="Liber J."/>
            <person name="Desiro A."/>
            <person name="Na H."/>
            <person name="Kennedy M."/>
            <person name="Barry K."/>
            <person name="Grigoriev I.V."/>
            <person name="Miller A.N."/>
            <person name="O'Donnell K."/>
            <person name="Stajich J.E."/>
            <person name="Bonito G."/>
        </authorList>
    </citation>
    <scope>NUCLEOTIDE SEQUENCE</scope>
    <source>
        <strain evidence="8">MES-2147</strain>
    </source>
</reference>
<keyword evidence="2" id="KW-0479">Metal-binding</keyword>
<dbReference type="InterPro" id="IPR013085">
    <property type="entry name" value="U1-CZ_Znf_C2H2"/>
</dbReference>
<dbReference type="GO" id="GO:0000398">
    <property type="term" value="P:mRNA splicing, via spliceosome"/>
    <property type="evidence" value="ECO:0007669"/>
    <property type="project" value="InterPro"/>
</dbReference>
<dbReference type="SUPFAM" id="SSF57667">
    <property type="entry name" value="beta-beta-alpha zinc fingers"/>
    <property type="match status" value="1"/>
</dbReference>
<feature type="compositionally biased region" description="Polar residues" evidence="6">
    <location>
        <begin position="131"/>
        <end position="143"/>
    </location>
</feature>
<comment type="caution">
    <text evidence="8">The sequence shown here is derived from an EMBL/GenBank/DDBJ whole genome shotgun (WGS) entry which is preliminary data.</text>
</comment>
<dbReference type="PANTHER" id="PTHR13173:SF10">
    <property type="entry name" value="WW DOMAIN-BINDING PROTEIN 4"/>
    <property type="match status" value="1"/>
</dbReference>
<evidence type="ECO:0000256" key="4">
    <source>
        <dbReference type="ARBA" id="ARBA00022833"/>
    </source>
</evidence>
<organism evidence="8 9">
    <name type="scientific">Modicella reniformis</name>
    <dbReference type="NCBI Taxonomy" id="1440133"/>
    <lineage>
        <taxon>Eukaryota</taxon>
        <taxon>Fungi</taxon>
        <taxon>Fungi incertae sedis</taxon>
        <taxon>Mucoromycota</taxon>
        <taxon>Mortierellomycotina</taxon>
        <taxon>Mortierellomycetes</taxon>
        <taxon>Mortierellales</taxon>
        <taxon>Mortierellaceae</taxon>
        <taxon>Modicella</taxon>
    </lineage>
</organism>
<sequence>MYMTWKYWKSNAKFWCRFCKIYITDNKSTRSLHDAGTKHKENVERFLRESNQRSRDKEVETTKMNKQWEAIEKAALEQYQQDVKAGFVQPSSSSQTPTKESGTVTSASSTKAASVSSAGKAGAGAGQTSSVAPSSLEAQVETLTSAASSSSSNSDTAEKDSSETTTKPTVTPRDETVGQPGEWQTVEVSIPKRQGGKEEDGSHYIPGADDDEEREAADPEDLRSFKIEEKTYPVDSDPLGEDGQHNGAEDSGGAAAVFKKRKAGASKPRNIRRKI</sequence>
<dbReference type="GO" id="GO:0003723">
    <property type="term" value="F:RNA binding"/>
    <property type="evidence" value="ECO:0007669"/>
    <property type="project" value="TreeGrafter"/>
</dbReference>
<feature type="compositionally biased region" description="Basic and acidic residues" evidence="6">
    <location>
        <begin position="216"/>
        <end position="232"/>
    </location>
</feature>
<dbReference type="SMART" id="SM00451">
    <property type="entry name" value="ZnF_U1"/>
    <property type="match status" value="1"/>
</dbReference>
<feature type="region of interest" description="Disordered" evidence="6">
    <location>
        <begin position="87"/>
        <end position="275"/>
    </location>
</feature>
<dbReference type="PANTHER" id="PTHR13173">
    <property type="entry name" value="WW DOMAIN BINDING PROTEIN 4"/>
    <property type="match status" value="1"/>
</dbReference>
<evidence type="ECO:0000256" key="2">
    <source>
        <dbReference type="ARBA" id="ARBA00022723"/>
    </source>
</evidence>
<dbReference type="InterPro" id="IPR036236">
    <property type="entry name" value="Znf_C2H2_sf"/>
</dbReference>
<dbReference type="InterPro" id="IPR000690">
    <property type="entry name" value="Matrin/U1-C_Znf_C2H2"/>
</dbReference>
<protein>
    <submittedName>
        <fullName evidence="8">WW domain binding protein 4</fullName>
    </submittedName>
</protein>
<dbReference type="PROSITE" id="PS50171">
    <property type="entry name" value="ZF_MATRIN"/>
    <property type="match status" value="1"/>
</dbReference>
<comment type="subcellular location">
    <subcellularLocation>
        <location evidence="1">Nucleus</location>
    </subcellularLocation>
</comment>
<dbReference type="Pfam" id="PF06220">
    <property type="entry name" value="zf-U1"/>
    <property type="match status" value="1"/>
</dbReference>
<feature type="domain" description="Matrin-type" evidence="7">
    <location>
        <begin position="14"/>
        <end position="45"/>
    </location>
</feature>
<keyword evidence="4" id="KW-0862">Zinc</keyword>
<evidence type="ECO:0000256" key="1">
    <source>
        <dbReference type="ARBA" id="ARBA00004123"/>
    </source>
</evidence>
<dbReference type="InterPro" id="IPR003604">
    <property type="entry name" value="Matrin/U1-like-C_Znf_C2H2"/>
</dbReference>
<evidence type="ECO:0000313" key="9">
    <source>
        <dbReference type="Proteomes" id="UP000749646"/>
    </source>
</evidence>
<keyword evidence="3" id="KW-0863">Zinc-finger</keyword>
<dbReference type="Proteomes" id="UP000749646">
    <property type="component" value="Unassembled WGS sequence"/>
</dbReference>
<feature type="compositionally biased region" description="Low complexity" evidence="6">
    <location>
        <begin position="144"/>
        <end position="155"/>
    </location>
</feature>
<evidence type="ECO:0000256" key="3">
    <source>
        <dbReference type="ARBA" id="ARBA00022771"/>
    </source>
</evidence>
<accession>A0A9P6IN26</accession>
<evidence type="ECO:0000256" key="6">
    <source>
        <dbReference type="SAM" id="MobiDB-lite"/>
    </source>
</evidence>
<proteinExistence type="predicted"/>
<evidence type="ECO:0000313" key="8">
    <source>
        <dbReference type="EMBL" id="KAF9939966.1"/>
    </source>
</evidence>
<evidence type="ECO:0000256" key="5">
    <source>
        <dbReference type="ARBA" id="ARBA00023242"/>
    </source>
</evidence>
<feature type="compositionally biased region" description="Basic residues" evidence="6">
    <location>
        <begin position="258"/>
        <end position="275"/>
    </location>
</feature>
<gene>
    <name evidence="8" type="primary">WBP4</name>
    <name evidence="8" type="ORF">BGZ65_008766</name>
</gene>
<dbReference type="OrthoDB" id="191651at2759"/>
<feature type="compositionally biased region" description="Polar residues" evidence="6">
    <location>
        <begin position="89"/>
        <end position="100"/>
    </location>
</feature>
<dbReference type="InterPro" id="IPR040023">
    <property type="entry name" value="WBP4"/>
</dbReference>
<dbReference type="AlphaFoldDB" id="A0A9P6IN26"/>
<dbReference type="EMBL" id="JAAAHW010009491">
    <property type="protein sequence ID" value="KAF9939966.1"/>
    <property type="molecule type" value="Genomic_DNA"/>
</dbReference>
<evidence type="ECO:0000259" key="7">
    <source>
        <dbReference type="PROSITE" id="PS50171"/>
    </source>
</evidence>
<name>A0A9P6IN26_9FUNG</name>
<dbReference type="GO" id="GO:0008270">
    <property type="term" value="F:zinc ion binding"/>
    <property type="evidence" value="ECO:0007669"/>
    <property type="project" value="UniProtKB-KW"/>
</dbReference>
<keyword evidence="9" id="KW-1185">Reference proteome</keyword>
<keyword evidence="5" id="KW-0539">Nucleus</keyword>
<dbReference type="Gene3D" id="3.30.160.60">
    <property type="entry name" value="Classic Zinc Finger"/>
    <property type="match status" value="1"/>
</dbReference>